<reference evidence="4" key="1">
    <citation type="journal article" date="2020" name="mSystems">
        <title>Genome- and Community-Level Interaction Insights into Carbon Utilization and Element Cycling Functions of Hydrothermarchaeota in Hydrothermal Sediment.</title>
        <authorList>
            <person name="Zhou Z."/>
            <person name="Liu Y."/>
            <person name="Xu W."/>
            <person name="Pan J."/>
            <person name="Luo Z.H."/>
            <person name="Li M."/>
        </authorList>
    </citation>
    <scope>NUCLEOTIDE SEQUENCE [LARGE SCALE GENOMIC DNA]</scope>
    <source>
        <strain evidence="4">HyVt-113</strain>
    </source>
</reference>
<feature type="domain" description="Mce/MlaD" evidence="3">
    <location>
        <begin position="38"/>
        <end position="114"/>
    </location>
</feature>
<name>A0A7V0IAM1_DESA2</name>
<dbReference type="EMBL" id="DQWQ01000134">
    <property type="protein sequence ID" value="HDD35754.1"/>
    <property type="molecule type" value="Genomic_DNA"/>
</dbReference>
<evidence type="ECO:0000259" key="3">
    <source>
        <dbReference type="Pfam" id="PF02470"/>
    </source>
</evidence>
<dbReference type="Pfam" id="PF02470">
    <property type="entry name" value="MlaD"/>
    <property type="match status" value="1"/>
</dbReference>
<keyword evidence="2" id="KW-0812">Transmembrane</keyword>
<keyword evidence="2" id="KW-0472">Membrane</keyword>
<proteinExistence type="predicted"/>
<evidence type="ECO:0000256" key="1">
    <source>
        <dbReference type="SAM" id="Coils"/>
    </source>
</evidence>
<feature type="transmembrane region" description="Helical" evidence="2">
    <location>
        <begin position="6"/>
        <end position="26"/>
    </location>
</feature>
<dbReference type="AlphaFoldDB" id="A0A7V0IAM1"/>
<organism evidence="4">
    <name type="scientific">Desulfofervidus auxilii</name>
    <dbReference type="NCBI Taxonomy" id="1621989"/>
    <lineage>
        <taxon>Bacteria</taxon>
        <taxon>Pseudomonadati</taxon>
        <taxon>Thermodesulfobacteriota</taxon>
        <taxon>Candidatus Desulfofervidia</taxon>
        <taxon>Candidatus Desulfofervidales</taxon>
        <taxon>Candidatus Desulfofervidaceae</taxon>
        <taxon>Candidatus Desulfofervidus</taxon>
    </lineage>
</organism>
<evidence type="ECO:0000313" key="4">
    <source>
        <dbReference type="EMBL" id="HDD35754.1"/>
    </source>
</evidence>
<accession>A0A7V0IAM1</accession>
<protein>
    <submittedName>
        <fullName evidence="4">MCE family protein</fullName>
    </submittedName>
</protein>
<dbReference type="InterPro" id="IPR052336">
    <property type="entry name" value="MlaD_Phospholipid_Transporter"/>
</dbReference>
<dbReference type="PANTHER" id="PTHR33371:SF4">
    <property type="entry name" value="INTERMEMBRANE PHOSPHOLIPID TRANSPORT SYSTEM BINDING PROTEIN MLAD"/>
    <property type="match status" value="1"/>
</dbReference>
<gene>
    <name evidence="4" type="ORF">ENF30_03020</name>
</gene>
<keyword evidence="1" id="KW-0175">Coiled coil</keyword>
<sequence>MKNISLSFKVGLFVLLALLVLGYMTVKITKYKRLMFMRGYEISALFDDVTGLKPNNAVVMAGVDVGTVKRICLQDGKAKVFMLIKPHVKIRKGAKAEVRGTGVVGTKYVEIIQGTSPEFIPEGGEICETTSVTNVDEVLSHLDSVAKQLDDYLRTERDKWERITKNLEKTTDHVAEISKKIREGKGTAGRLVNDETLYEDMKDIAKRLDRIVAKVENGQGSLGKFINDDTFYQDAKKTLDDFKTLVADLKAGKGTLGKLWKDESIYQEAKDAVERLNRIVKKVELGKGTLGKLINDDTLYKDVRETLRNVRETSNTMREQAPISVIGTAVGVVR</sequence>
<evidence type="ECO:0000256" key="2">
    <source>
        <dbReference type="SAM" id="Phobius"/>
    </source>
</evidence>
<dbReference type="InterPro" id="IPR003399">
    <property type="entry name" value="Mce/MlaD"/>
</dbReference>
<dbReference type="PANTHER" id="PTHR33371">
    <property type="entry name" value="INTERMEMBRANE PHOSPHOLIPID TRANSPORT SYSTEM BINDING PROTEIN MLAD-RELATED"/>
    <property type="match status" value="1"/>
</dbReference>
<comment type="caution">
    <text evidence="4">The sequence shown here is derived from an EMBL/GenBank/DDBJ whole genome shotgun (WGS) entry which is preliminary data.</text>
</comment>
<dbReference type="Proteomes" id="UP000885706">
    <property type="component" value="Unassembled WGS sequence"/>
</dbReference>
<feature type="coiled-coil region" evidence="1">
    <location>
        <begin position="266"/>
        <end position="320"/>
    </location>
</feature>
<keyword evidence="2" id="KW-1133">Transmembrane helix</keyword>